<protein>
    <submittedName>
        <fullName evidence="1">S-adenosyl methyltransferase</fullName>
    </submittedName>
</protein>
<reference evidence="1 2" key="1">
    <citation type="submission" date="2018-08" db="EMBL/GenBank/DDBJ databases">
        <title>Sequencing the genomes of 1000 actinobacteria strains.</title>
        <authorList>
            <person name="Klenk H.-P."/>
        </authorList>
    </citation>
    <scope>NUCLEOTIDE SEQUENCE [LARGE SCALE GENOMIC DNA]</scope>
    <source>
        <strain evidence="1 2">DSM 44099</strain>
    </source>
</reference>
<evidence type="ECO:0000313" key="1">
    <source>
        <dbReference type="EMBL" id="REF99961.1"/>
    </source>
</evidence>
<dbReference type="AlphaFoldDB" id="A0A3D9ZRW2"/>
<dbReference type="Gene3D" id="3.40.50.150">
    <property type="entry name" value="Vaccinia Virus protein VP39"/>
    <property type="match status" value="1"/>
</dbReference>
<dbReference type="Proteomes" id="UP000256913">
    <property type="component" value="Unassembled WGS sequence"/>
</dbReference>
<dbReference type="PIRSF" id="PIRSF017393">
    <property type="entry name" value="MTase_SAV2177"/>
    <property type="match status" value="1"/>
</dbReference>
<keyword evidence="1" id="KW-0489">Methyltransferase</keyword>
<dbReference type="InterPro" id="IPR029063">
    <property type="entry name" value="SAM-dependent_MTases_sf"/>
</dbReference>
<dbReference type="EMBL" id="QUMQ01000001">
    <property type="protein sequence ID" value="REF99961.1"/>
    <property type="molecule type" value="Genomic_DNA"/>
</dbReference>
<dbReference type="SUPFAM" id="SSF53335">
    <property type="entry name" value="S-adenosyl-L-methionine-dependent methyltransferases"/>
    <property type="match status" value="1"/>
</dbReference>
<organism evidence="1 2">
    <name type="scientific">Asanoa ferruginea</name>
    <dbReference type="NCBI Taxonomy" id="53367"/>
    <lineage>
        <taxon>Bacteria</taxon>
        <taxon>Bacillati</taxon>
        <taxon>Actinomycetota</taxon>
        <taxon>Actinomycetes</taxon>
        <taxon>Micromonosporales</taxon>
        <taxon>Micromonosporaceae</taxon>
        <taxon>Asanoa</taxon>
    </lineage>
</organism>
<sequence length="278" mass="30018">MLLIQQAEGVLVADQMNDQLAKLDTSVAHSARLWNYLLGGKDNFAADRAAAEQVLAFMPELVQSARFNREFLGRAVRHLAGEAGVRQFLDIGTGLPTADNTHQVAQATAPDSRIVYVDNDPMVLVHARALLTSSPEGATDYIDADVSDPARILTEAAKTLDFDRPVAVMLLGILNFVVDDDQAREIVTTLTEAVPAGSYLVISHPTREVNPEAVDRAVAMWNDGGAAPMAVRDPDVIARFFDGWELIEPGLVTCSHWRPDGNDTTPASEYAGVARKAG</sequence>
<evidence type="ECO:0000313" key="2">
    <source>
        <dbReference type="Proteomes" id="UP000256913"/>
    </source>
</evidence>
<gene>
    <name evidence="1" type="ORF">DFJ67_6008</name>
</gene>
<dbReference type="GO" id="GO:0032259">
    <property type="term" value="P:methylation"/>
    <property type="evidence" value="ECO:0007669"/>
    <property type="project" value="UniProtKB-KW"/>
</dbReference>
<name>A0A3D9ZRW2_9ACTN</name>
<keyword evidence="2" id="KW-1185">Reference proteome</keyword>
<dbReference type="InterPro" id="IPR006764">
    <property type="entry name" value="SAM_dep_MeTrfase_SAV2177_type"/>
</dbReference>
<accession>A0A3D9ZRW2</accession>
<keyword evidence="1" id="KW-0808">Transferase</keyword>
<comment type="caution">
    <text evidence="1">The sequence shown here is derived from an EMBL/GenBank/DDBJ whole genome shotgun (WGS) entry which is preliminary data.</text>
</comment>
<dbReference type="Pfam" id="PF04672">
    <property type="entry name" value="Methyltransf_19"/>
    <property type="match status" value="1"/>
</dbReference>
<proteinExistence type="predicted"/>
<dbReference type="GO" id="GO:0008168">
    <property type="term" value="F:methyltransferase activity"/>
    <property type="evidence" value="ECO:0007669"/>
    <property type="project" value="UniProtKB-KW"/>
</dbReference>